<accession>A0A2Z7A3C5</accession>
<dbReference type="EMBL" id="KV019621">
    <property type="protein sequence ID" value="KZV15781.1"/>
    <property type="molecule type" value="Genomic_DNA"/>
</dbReference>
<dbReference type="AlphaFoldDB" id="A0A2Z7A3C5"/>
<evidence type="ECO:0000313" key="2">
    <source>
        <dbReference type="Proteomes" id="UP000250235"/>
    </source>
</evidence>
<reference evidence="1 2" key="1">
    <citation type="journal article" date="2015" name="Proc. Natl. Acad. Sci. U.S.A.">
        <title>The resurrection genome of Boea hygrometrica: A blueprint for survival of dehydration.</title>
        <authorList>
            <person name="Xiao L."/>
            <person name="Yang G."/>
            <person name="Zhang L."/>
            <person name="Yang X."/>
            <person name="Zhao S."/>
            <person name="Ji Z."/>
            <person name="Zhou Q."/>
            <person name="Hu M."/>
            <person name="Wang Y."/>
            <person name="Chen M."/>
            <person name="Xu Y."/>
            <person name="Jin H."/>
            <person name="Xiao X."/>
            <person name="Hu G."/>
            <person name="Bao F."/>
            <person name="Hu Y."/>
            <person name="Wan P."/>
            <person name="Li L."/>
            <person name="Deng X."/>
            <person name="Kuang T."/>
            <person name="Xiang C."/>
            <person name="Zhu J.K."/>
            <person name="Oliver M.J."/>
            <person name="He Y."/>
        </authorList>
    </citation>
    <scope>NUCLEOTIDE SEQUENCE [LARGE SCALE GENOMIC DNA]</scope>
    <source>
        <strain evidence="2">cv. XS01</strain>
    </source>
</reference>
<keyword evidence="2" id="KW-1185">Reference proteome</keyword>
<name>A0A2Z7A3C5_9LAMI</name>
<protein>
    <submittedName>
        <fullName evidence="1">BTB/POZ and MATH domain-containing protein 1-like</fullName>
    </submittedName>
</protein>
<sequence length="302" mass="33922">MAPTSNRCGARRELPPTILEFGDDFGYIPDFDELDLYSTFKSKKFVMAPTSNRCGARRELPPTILEFGDDFGYIPDFDELEDTHEEEEDIGLVGEDDRNVPTPSSPGMLTCLQNWFAAEKKNRTAGAIDEFASSTDLPTKACNDQHTVKAAPREKQTRSKPQFEEQIIQLVKSSMKHVMSCHIMHEGCQEYRGSRPTTQLEIQSQESSESRTQRLSWQSRLSESVLILGHDDSARQSCLSDYIKFQSTATNPENHDLVIIRKVPLEDLMFTASVTTQSPSLAQDELLAISNQQADAAAEYNT</sequence>
<proteinExistence type="predicted"/>
<organism evidence="1 2">
    <name type="scientific">Dorcoceras hygrometricum</name>
    <dbReference type="NCBI Taxonomy" id="472368"/>
    <lineage>
        <taxon>Eukaryota</taxon>
        <taxon>Viridiplantae</taxon>
        <taxon>Streptophyta</taxon>
        <taxon>Embryophyta</taxon>
        <taxon>Tracheophyta</taxon>
        <taxon>Spermatophyta</taxon>
        <taxon>Magnoliopsida</taxon>
        <taxon>eudicotyledons</taxon>
        <taxon>Gunneridae</taxon>
        <taxon>Pentapetalae</taxon>
        <taxon>asterids</taxon>
        <taxon>lamiids</taxon>
        <taxon>Lamiales</taxon>
        <taxon>Gesneriaceae</taxon>
        <taxon>Didymocarpoideae</taxon>
        <taxon>Trichosporeae</taxon>
        <taxon>Loxocarpinae</taxon>
        <taxon>Dorcoceras</taxon>
    </lineage>
</organism>
<evidence type="ECO:0000313" key="1">
    <source>
        <dbReference type="EMBL" id="KZV15781.1"/>
    </source>
</evidence>
<dbReference type="Proteomes" id="UP000250235">
    <property type="component" value="Unassembled WGS sequence"/>
</dbReference>
<gene>
    <name evidence="1" type="ORF">F511_01997</name>
</gene>